<evidence type="ECO:0000313" key="2">
    <source>
        <dbReference type="Proteomes" id="UP000187012"/>
    </source>
</evidence>
<dbReference type="STRING" id="1247936.BN2475_580045"/>
<organism evidence="1 2">
    <name type="scientific">Paraburkholderia ribeironis</name>
    <dbReference type="NCBI Taxonomy" id="1247936"/>
    <lineage>
        <taxon>Bacteria</taxon>
        <taxon>Pseudomonadati</taxon>
        <taxon>Pseudomonadota</taxon>
        <taxon>Betaproteobacteria</taxon>
        <taxon>Burkholderiales</taxon>
        <taxon>Burkholderiaceae</taxon>
        <taxon>Paraburkholderia</taxon>
    </lineage>
</organism>
<dbReference type="OrthoDB" id="8773450at2"/>
<name>A0A1N7SFE4_9BURK</name>
<dbReference type="Pfam" id="PF18143">
    <property type="entry name" value="HAD_SAK_2"/>
    <property type="match status" value="1"/>
</dbReference>
<sequence>MRTAAAPGLFVLFLEFDGCLHRYGTYVTEAGPVSRGPKDVVFFEYAPILHSVIARHPSIRIVLTTHWVEHFGYALAKRQLPSSLLQGRVVGSVVESTPFPRLRGMTRGREIREFAERHRIAQWIAIDVRDDGFADMRDRLVLCDERRGIRASKVLAELECKLSTLDAVRPPAEEARDNQVKAHRGRVCIPAIGRIPAAPFPCSRM</sequence>
<proteinExistence type="predicted"/>
<dbReference type="AlphaFoldDB" id="A0A1N7SFE4"/>
<reference evidence="1 2" key="1">
    <citation type="submission" date="2016-12" db="EMBL/GenBank/DDBJ databases">
        <authorList>
            <person name="Song W.-J."/>
            <person name="Kurnit D.M."/>
        </authorList>
    </citation>
    <scope>NUCLEOTIDE SEQUENCE [LARGE SCALE GENOMIC DNA]</scope>
    <source>
        <strain evidence="1 2">STM7296</strain>
    </source>
</reference>
<evidence type="ECO:0000313" key="1">
    <source>
        <dbReference type="EMBL" id="SIT45679.1"/>
    </source>
</evidence>
<protein>
    <submittedName>
        <fullName evidence="1">Uncharacterized protein</fullName>
    </submittedName>
</protein>
<dbReference type="RefSeq" id="WP_143325881.1">
    <property type="nucleotide sequence ID" value="NZ_CYGX02000058.1"/>
</dbReference>
<dbReference type="Proteomes" id="UP000187012">
    <property type="component" value="Unassembled WGS sequence"/>
</dbReference>
<dbReference type="EMBL" id="CYGX02000058">
    <property type="protein sequence ID" value="SIT45679.1"/>
    <property type="molecule type" value="Genomic_DNA"/>
</dbReference>
<gene>
    <name evidence="1" type="ORF">BN2475_580045</name>
</gene>
<accession>A0A1N7SFE4</accession>
<keyword evidence="2" id="KW-1185">Reference proteome</keyword>